<proteinExistence type="predicted"/>
<protein>
    <submittedName>
        <fullName evidence="2">Uncharacterized protein</fullName>
    </submittedName>
</protein>
<feature type="transmembrane region" description="Helical" evidence="1">
    <location>
        <begin position="65"/>
        <end position="88"/>
    </location>
</feature>
<evidence type="ECO:0000256" key="1">
    <source>
        <dbReference type="SAM" id="Phobius"/>
    </source>
</evidence>
<keyword evidence="1" id="KW-1133">Transmembrane helix</keyword>
<dbReference type="AlphaFoldDB" id="A0A645D137"/>
<sequence length="89" mass="10464">MTRREEREGAWEDDGRTIVNMNVEGMPGYRRTFGEQSDAPEPARKREMVSPRETRMIMLASMKWAFLYSMGFALIIVLFILFCVKVWLI</sequence>
<accession>A0A645D137</accession>
<keyword evidence="1" id="KW-0812">Transmembrane</keyword>
<name>A0A645D137_9ZZZZ</name>
<evidence type="ECO:0000313" key="2">
    <source>
        <dbReference type="EMBL" id="MPM83230.1"/>
    </source>
</evidence>
<comment type="caution">
    <text evidence="2">The sequence shown here is derived from an EMBL/GenBank/DDBJ whole genome shotgun (WGS) entry which is preliminary data.</text>
</comment>
<keyword evidence="1" id="KW-0472">Membrane</keyword>
<dbReference type="GO" id="GO:0016020">
    <property type="term" value="C:membrane"/>
    <property type="evidence" value="ECO:0007669"/>
    <property type="project" value="UniProtKB-SubCell"/>
</dbReference>
<dbReference type="EMBL" id="VSSQ01032080">
    <property type="protein sequence ID" value="MPM83230.1"/>
    <property type="molecule type" value="Genomic_DNA"/>
</dbReference>
<organism evidence="2">
    <name type="scientific">bioreactor metagenome</name>
    <dbReference type="NCBI Taxonomy" id="1076179"/>
    <lineage>
        <taxon>unclassified sequences</taxon>
        <taxon>metagenomes</taxon>
        <taxon>ecological metagenomes</taxon>
    </lineage>
</organism>
<reference evidence="2" key="1">
    <citation type="submission" date="2019-08" db="EMBL/GenBank/DDBJ databases">
        <authorList>
            <person name="Kucharzyk K."/>
            <person name="Murdoch R.W."/>
            <person name="Higgins S."/>
            <person name="Loffler F."/>
        </authorList>
    </citation>
    <scope>NUCLEOTIDE SEQUENCE</scope>
</reference>
<gene>
    <name evidence="2" type="ORF">SDC9_130293</name>
</gene>